<evidence type="ECO:0000256" key="4">
    <source>
        <dbReference type="ARBA" id="ARBA00023136"/>
    </source>
</evidence>
<feature type="transmembrane region" description="Helical" evidence="5">
    <location>
        <begin position="318"/>
        <end position="339"/>
    </location>
</feature>
<dbReference type="GO" id="GO:0005774">
    <property type="term" value="C:vacuolar membrane"/>
    <property type="evidence" value="ECO:0007669"/>
    <property type="project" value="TreeGrafter"/>
</dbReference>
<evidence type="ECO:0000256" key="5">
    <source>
        <dbReference type="SAM" id="Phobius"/>
    </source>
</evidence>
<evidence type="ECO:0000313" key="7">
    <source>
        <dbReference type="EMBL" id="CAJ0577757.1"/>
    </source>
</evidence>
<feature type="domain" description="Amino acid transporter transmembrane" evidence="6">
    <location>
        <begin position="10"/>
        <end position="221"/>
    </location>
</feature>
<feature type="transmembrane region" description="Helical" evidence="5">
    <location>
        <begin position="201"/>
        <end position="229"/>
    </location>
</feature>
<dbReference type="EMBL" id="CATQJA010002651">
    <property type="protein sequence ID" value="CAJ0577757.1"/>
    <property type="molecule type" value="Genomic_DNA"/>
</dbReference>
<feature type="transmembrane region" description="Helical" evidence="5">
    <location>
        <begin position="249"/>
        <end position="271"/>
    </location>
</feature>
<reference evidence="7" key="1">
    <citation type="submission" date="2023-06" db="EMBL/GenBank/DDBJ databases">
        <authorList>
            <person name="Delattre M."/>
        </authorList>
    </citation>
    <scope>NUCLEOTIDE SEQUENCE</scope>
    <source>
        <strain evidence="7">AF72</strain>
    </source>
</reference>
<keyword evidence="2 5" id="KW-0812">Transmembrane</keyword>
<organism evidence="7 8">
    <name type="scientific">Mesorhabditis spiculigera</name>
    <dbReference type="NCBI Taxonomy" id="96644"/>
    <lineage>
        <taxon>Eukaryota</taxon>
        <taxon>Metazoa</taxon>
        <taxon>Ecdysozoa</taxon>
        <taxon>Nematoda</taxon>
        <taxon>Chromadorea</taxon>
        <taxon>Rhabditida</taxon>
        <taxon>Rhabditina</taxon>
        <taxon>Rhabditomorpha</taxon>
        <taxon>Rhabditoidea</taxon>
        <taxon>Rhabditidae</taxon>
        <taxon>Mesorhabditinae</taxon>
        <taxon>Mesorhabditis</taxon>
    </lineage>
</organism>
<comment type="subcellular location">
    <subcellularLocation>
        <location evidence="1">Membrane</location>
        <topology evidence="1">Multi-pass membrane protein</topology>
    </subcellularLocation>
</comment>
<evidence type="ECO:0000313" key="8">
    <source>
        <dbReference type="Proteomes" id="UP001177023"/>
    </source>
</evidence>
<dbReference type="InterPro" id="IPR013057">
    <property type="entry name" value="AA_transpt_TM"/>
</dbReference>
<dbReference type="PANTHER" id="PTHR22950">
    <property type="entry name" value="AMINO ACID TRANSPORTER"/>
    <property type="match status" value="1"/>
</dbReference>
<evidence type="ECO:0000256" key="3">
    <source>
        <dbReference type="ARBA" id="ARBA00022989"/>
    </source>
</evidence>
<protein>
    <recommendedName>
        <fullName evidence="6">Amino acid transporter transmembrane domain-containing protein</fullName>
    </recommendedName>
</protein>
<comment type="caution">
    <text evidence="7">The sequence shown here is derived from an EMBL/GenBank/DDBJ whole genome shotgun (WGS) entry which is preliminary data.</text>
</comment>
<keyword evidence="8" id="KW-1185">Reference proteome</keyword>
<dbReference type="GO" id="GO:0015179">
    <property type="term" value="F:L-amino acid transmembrane transporter activity"/>
    <property type="evidence" value="ECO:0007669"/>
    <property type="project" value="TreeGrafter"/>
</dbReference>
<feature type="transmembrane region" description="Helical" evidence="5">
    <location>
        <begin position="131"/>
        <end position="152"/>
    </location>
</feature>
<evidence type="ECO:0000259" key="6">
    <source>
        <dbReference type="Pfam" id="PF01490"/>
    </source>
</evidence>
<feature type="transmembrane region" description="Helical" evidence="5">
    <location>
        <begin position="12"/>
        <end position="31"/>
    </location>
</feature>
<feature type="transmembrane region" description="Helical" evidence="5">
    <location>
        <begin position="38"/>
        <end position="61"/>
    </location>
</feature>
<evidence type="ECO:0000256" key="1">
    <source>
        <dbReference type="ARBA" id="ARBA00004141"/>
    </source>
</evidence>
<keyword evidence="4 5" id="KW-0472">Membrane</keyword>
<gene>
    <name evidence="7" type="ORF">MSPICULIGERA_LOCUS16024</name>
</gene>
<proteinExistence type="predicted"/>
<feature type="non-terminal residue" evidence="7">
    <location>
        <position position="461"/>
    </location>
</feature>
<feature type="transmembrane region" description="Helical" evidence="5">
    <location>
        <begin position="292"/>
        <end position="312"/>
    </location>
</feature>
<sequence>MSPGRDRDGIHWTVASTFIIGTMVGAGLVVLPHALAQSGLITGLIVLLGGALLSAYTGILLGQNWLLIEKRRTFGQQGLQDPYPQMAAIALGRNAGIFVRILLCVSQFGVTTVFLILAAKNISSLLRLAAVDLDFCIILPAISMVLLPVVMLESPKDFWQAAVCAALCTLAAIVLIFLGASWDRPTCWDVAQYDAPEMGGIFLSLGTALFAFGCHSLIVAMYVPVSVYSYLVYGNSLSDDASKSIQTEWVRHGVTILITLHVTSALVIVISPVFHSFEKLFRVPNRLGCQRIAVRSMIWIAVLFVALSIPKFGVFLDLVGGSTIALLSIVLPALFNMYLRAAHQKQKISQFGVYSLATWKDVLTHTPKVQLLLNLFCIVLGAVSGLAATYSAAQSIFLDRCRNPVLLAAIYTHPGSTNRPTNRRGCLLLWGKLVDKDAIFRRNLYKIRIKFFIHLHSFAIY</sequence>
<keyword evidence="3 5" id="KW-1133">Transmembrane helix</keyword>
<feature type="transmembrane region" description="Helical" evidence="5">
    <location>
        <begin position="158"/>
        <end position="180"/>
    </location>
</feature>
<feature type="transmembrane region" description="Helical" evidence="5">
    <location>
        <begin position="97"/>
        <end position="119"/>
    </location>
</feature>
<dbReference type="Proteomes" id="UP001177023">
    <property type="component" value="Unassembled WGS sequence"/>
</dbReference>
<name>A0AA36G3Q6_9BILA</name>
<feature type="transmembrane region" description="Helical" evidence="5">
    <location>
        <begin position="371"/>
        <end position="393"/>
    </location>
</feature>
<evidence type="ECO:0000256" key="2">
    <source>
        <dbReference type="ARBA" id="ARBA00022692"/>
    </source>
</evidence>
<dbReference type="Pfam" id="PF01490">
    <property type="entry name" value="Aa_trans"/>
    <property type="match status" value="1"/>
</dbReference>
<dbReference type="AlphaFoldDB" id="A0AA36G3Q6"/>
<accession>A0AA36G3Q6</accession>
<dbReference type="PANTHER" id="PTHR22950:SF703">
    <property type="entry name" value="AMINO ACID TRANSPORTER TRANSMEMBRANE DOMAIN-CONTAINING PROTEIN"/>
    <property type="match status" value="1"/>
</dbReference>